<dbReference type="AlphaFoldDB" id="A0A645AS56"/>
<gene>
    <name evidence="2" type="ORF">SDC9_102697</name>
</gene>
<evidence type="ECO:0000313" key="2">
    <source>
        <dbReference type="EMBL" id="MPM55899.1"/>
    </source>
</evidence>
<proteinExistence type="predicted"/>
<organism evidence="2">
    <name type="scientific">bioreactor metagenome</name>
    <dbReference type="NCBI Taxonomy" id="1076179"/>
    <lineage>
        <taxon>unclassified sequences</taxon>
        <taxon>metagenomes</taxon>
        <taxon>ecological metagenomes</taxon>
    </lineage>
</organism>
<evidence type="ECO:0000256" key="1">
    <source>
        <dbReference type="SAM" id="MobiDB-lite"/>
    </source>
</evidence>
<protein>
    <submittedName>
        <fullName evidence="2">Uncharacterized protein</fullName>
    </submittedName>
</protein>
<accession>A0A645AS56</accession>
<reference evidence="2" key="1">
    <citation type="submission" date="2019-08" db="EMBL/GenBank/DDBJ databases">
        <authorList>
            <person name="Kucharzyk K."/>
            <person name="Murdoch R.W."/>
            <person name="Higgins S."/>
            <person name="Loffler F."/>
        </authorList>
    </citation>
    <scope>NUCLEOTIDE SEQUENCE</scope>
</reference>
<dbReference type="EMBL" id="VSSQ01015491">
    <property type="protein sequence ID" value="MPM55899.1"/>
    <property type="molecule type" value="Genomic_DNA"/>
</dbReference>
<name>A0A645AS56_9ZZZZ</name>
<feature type="region of interest" description="Disordered" evidence="1">
    <location>
        <begin position="1"/>
        <end position="22"/>
    </location>
</feature>
<comment type="caution">
    <text evidence="2">The sequence shown here is derived from an EMBL/GenBank/DDBJ whole genome shotgun (WGS) entry which is preliminary data.</text>
</comment>
<sequence length="87" mass="9566">MSNDVKSGKEPPASWEGILDPCSRPKDAGQGIALLGISLLRLCKGSLRIASSHSRDLVDFVQLPWFVGLISPQWHEESVSKVLIFYS</sequence>